<sequence>NDLVLVFKHIVQGDDIGVLDFLQDADLPLNVLFGNPSPTGFAAPFLDKFGCIFHS</sequence>
<evidence type="ECO:0000313" key="1">
    <source>
        <dbReference type="EMBL" id="KAL0192957.1"/>
    </source>
</evidence>
<comment type="caution">
    <text evidence="1">The sequence shown here is derived from an EMBL/GenBank/DDBJ whole genome shotgun (WGS) entry which is preliminary data.</text>
</comment>
<feature type="non-terminal residue" evidence="1">
    <location>
        <position position="1"/>
    </location>
</feature>
<feature type="non-terminal residue" evidence="1">
    <location>
        <position position="55"/>
    </location>
</feature>
<accession>A0ABD0R4V7</accession>
<evidence type="ECO:0000313" key="2">
    <source>
        <dbReference type="Proteomes" id="UP001529510"/>
    </source>
</evidence>
<keyword evidence="2" id="KW-1185">Reference proteome</keyword>
<gene>
    <name evidence="1" type="ORF">M9458_011253</name>
</gene>
<organism evidence="1 2">
    <name type="scientific">Cirrhinus mrigala</name>
    <name type="common">Mrigala</name>
    <dbReference type="NCBI Taxonomy" id="683832"/>
    <lineage>
        <taxon>Eukaryota</taxon>
        <taxon>Metazoa</taxon>
        <taxon>Chordata</taxon>
        <taxon>Craniata</taxon>
        <taxon>Vertebrata</taxon>
        <taxon>Euteleostomi</taxon>
        <taxon>Actinopterygii</taxon>
        <taxon>Neopterygii</taxon>
        <taxon>Teleostei</taxon>
        <taxon>Ostariophysi</taxon>
        <taxon>Cypriniformes</taxon>
        <taxon>Cyprinidae</taxon>
        <taxon>Labeoninae</taxon>
        <taxon>Labeonini</taxon>
        <taxon>Cirrhinus</taxon>
    </lineage>
</organism>
<name>A0ABD0R4V7_CIRMR</name>
<protein>
    <submittedName>
        <fullName evidence="1">Uncharacterized protein</fullName>
    </submittedName>
</protein>
<dbReference type="Proteomes" id="UP001529510">
    <property type="component" value="Unassembled WGS sequence"/>
</dbReference>
<dbReference type="EMBL" id="JAMKFB020000005">
    <property type="protein sequence ID" value="KAL0192957.1"/>
    <property type="molecule type" value="Genomic_DNA"/>
</dbReference>
<reference evidence="1 2" key="1">
    <citation type="submission" date="2024-05" db="EMBL/GenBank/DDBJ databases">
        <title>Genome sequencing and assembly of Indian major carp, Cirrhinus mrigala (Hamilton, 1822).</title>
        <authorList>
            <person name="Mohindra V."/>
            <person name="Chowdhury L.M."/>
            <person name="Lal K."/>
            <person name="Jena J.K."/>
        </authorList>
    </citation>
    <scope>NUCLEOTIDE SEQUENCE [LARGE SCALE GENOMIC DNA]</scope>
    <source>
        <strain evidence="1">CM1030</strain>
        <tissue evidence="1">Blood</tissue>
    </source>
</reference>
<dbReference type="AlphaFoldDB" id="A0ABD0R4V7"/>
<proteinExistence type="predicted"/>